<evidence type="ECO:0000313" key="4">
    <source>
        <dbReference type="RefSeq" id="XP_011305398.1"/>
    </source>
</evidence>
<evidence type="ECO:0000313" key="3">
    <source>
        <dbReference type="Proteomes" id="UP000694866"/>
    </source>
</evidence>
<gene>
    <name evidence="4" type="primary">Saysd1</name>
</gene>
<name>A0A9R1TA33_9HYME</name>
<accession>A0A9R1TA33</accession>
<dbReference type="RefSeq" id="XP_011305398.1">
    <property type="nucleotide sequence ID" value="XM_011307096.1"/>
</dbReference>
<dbReference type="InterPro" id="IPR039159">
    <property type="entry name" value="SAYSD1"/>
</dbReference>
<keyword evidence="1" id="KW-0812">Transmembrane</keyword>
<sequence length="151" mass="17278">MEAKLEAYRTKKRREAMVEKAKNSIKGAFSWQEQSVPLMSPKLEDTDDLDSIASEESIDISPQRSSTITQVTYFLYFLLWATLYVIALQFEFGAVYFILSALIFIWKNTRSGPRKKGEVSAYSVFNPNCEAIQGSINMEQIEREMGWGTHS</sequence>
<dbReference type="AlphaFoldDB" id="A0A9R1TA33"/>
<dbReference type="PANTHER" id="PTHR13527:SF0">
    <property type="entry name" value="SAYSVFN DOMAIN-CONTAINING PROTEIN 1"/>
    <property type="match status" value="1"/>
</dbReference>
<dbReference type="OrthoDB" id="71310at2759"/>
<dbReference type="Pfam" id="PF10260">
    <property type="entry name" value="SAYSvFN"/>
    <property type="match status" value="1"/>
</dbReference>
<evidence type="ECO:0000259" key="2">
    <source>
        <dbReference type="Pfam" id="PF10260"/>
    </source>
</evidence>
<feature type="domain" description="SAYSvFN" evidence="2">
    <location>
        <begin position="76"/>
        <end position="145"/>
    </location>
</feature>
<keyword evidence="3" id="KW-1185">Reference proteome</keyword>
<protein>
    <submittedName>
        <fullName evidence="4">SAYSvFN domain-containing protein 1</fullName>
    </submittedName>
</protein>
<evidence type="ECO:0000256" key="1">
    <source>
        <dbReference type="SAM" id="Phobius"/>
    </source>
</evidence>
<organism evidence="3 4">
    <name type="scientific">Fopius arisanus</name>
    <dbReference type="NCBI Taxonomy" id="64838"/>
    <lineage>
        <taxon>Eukaryota</taxon>
        <taxon>Metazoa</taxon>
        <taxon>Ecdysozoa</taxon>
        <taxon>Arthropoda</taxon>
        <taxon>Hexapoda</taxon>
        <taxon>Insecta</taxon>
        <taxon>Pterygota</taxon>
        <taxon>Neoptera</taxon>
        <taxon>Endopterygota</taxon>
        <taxon>Hymenoptera</taxon>
        <taxon>Apocrita</taxon>
        <taxon>Ichneumonoidea</taxon>
        <taxon>Braconidae</taxon>
        <taxon>Opiinae</taxon>
        <taxon>Fopius</taxon>
    </lineage>
</organism>
<dbReference type="CTD" id="55776"/>
<dbReference type="GeneID" id="105267920"/>
<dbReference type="Proteomes" id="UP000694866">
    <property type="component" value="Unplaced"/>
</dbReference>
<feature type="transmembrane region" description="Helical" evidence="1">
    <location>
        <begin position="73"/>
        <end position="106"/>
    </location>
</feature>
<dbReference type="PANTHER" id="PTHR13527">
    <property type="entry name" value="SAYSVFN DOMAIN-CONTAINING PROTEIN 1"/>
    <property type="match status" value="1"/>
</dbReference>
<dbReference type="InterPro" id="IPR019387">
    <property type="entry name" value="SAYSvFN_dom"/>
</dbReference>
<dbReference type="KEGG" id="fas:105267920"/>
<reference evidence="4" key="1">
    <citation type="submission" date="2025-08" db="UniProtKB">
        <authorList>
            <consortium name="RefSeq"/>
        </authorList>
    </citation>
    <scope>IDENTIFICATION</scope>
    <source>
        <strain evidence="4">USDA-PBARC FA_bdor</strain>
        <tissue evidence="4">Whole organism</tissue>
    </source>
</reference>
<keyword evidence="1" id="KW-0472">Membrane</keyword>
<keyword evidence="1" id="KW-1133">Transmembrane helix</keyword>
<proteinExistence type="predicted"/>